<feature type="compositionally biased region" description="Low complexity" evidence="1">
    <location>
        <begin position="233"/>
        <end position="247"/>
    </location>
</feature>
<dbReference type="Proteomes" id="UP000076552">
    <property type="component" value="Unassembled WGS sequence"/>
</dbReference>
<proteinExistence type="predicted"/>
<feature type="compositionally biased region" description="Acidic residues" evidence="1">
    <location>
        <begin position="248"/>
        <end position="264"/>
    </location>
</feature>
<comment type="caution">
    <text evidence="2">The sequence shown here is derived from an EMBL/GenBank/DDBJ whole genome shotgun (WGS) entry which is preliminary data.</text>
</comment>
<accession>A0A166YJJ4</accession>
<evidence type="ECO:0000313" key="3">
    <source>
        <dbReference type="Proteomes" id="UP000076552"/>
    </source>
</evidence>
<gene>
    <name evidence="2" type="ORF">CT0861_06353</name>
</gene>
<protein>
    <submittedName>
        <fullName evidence="2">Uncharacterized protein</fullName>
    </submittedName>
</protein>
<dbReference type="EMBL" id="LFIV01000006">
    <property type="protein sequence ID" value="KZL77737.1"/>
    <property type="molecule type" value="Genomic_DNA"/>
</dbReference>
<sequence>MSPNHRDALGELSRPRPRKVRLVASEFLSYQWTETESEVKKNWSARLDSWRLPTAHETDLGHWDSDHHCVWVGWFVPRLYIPFNERQMHSRRGRDIKKGQCVINCTAEPLNTSTVSKAFKAVYKIGSIGNNKLFALYSPDEAGVCKAISVPGGVSSVLFFAEWRDDTEIGYAVRQKSWLRKVTGFSLAKTSNSTPESPAQLRRSERVRQSFDYELSISDESSIDDDLHESDSDYSFTGSESSKSGDLSESDGTDGELRTEEDECDEKHTNKKTAHDDIIYRPFQAYIPSLVHSNEESALYSRLSSGSRASDMIKATSEAMPDSPNRLLVTLRVPKAAVQRAELERRSKSPHKIPTTAAHTNLSRLHAKKRQIGQPAISELGPRIKRSRSCHQAPMGLKRIDERNIKDVIQVKTKMEHDSDDEVQFIGEVSIPQSRENNIAMAAPATPSPSESAAFILDFIAADKIAKVARLQDAFSRRATLKAFRRHLTSTSEADSDALAHNIAENEDEVTRIMLAETLMAVLKENMAGVIKVHSRDK</sequence>
<evidence type="ECO:0000313" key="2">
    <source>
        <dbReference type="EMBL" id="KZL77737.1"/>
    </source>
</evidence>
<feature type="region of interest" description="Disordered" evidence="1">
    <location>
        <begin position="222"/>
        <end position="271"/>
    </location>
</feature>
<organism evidence="2 3">
    <name type="scientific">Colletotrichum tofieldiae</name>
    <dbReference type="NCBI Taxonomy" id="708197"/>
    <lineage>
        <taxon>Eukaryota</taxon>
        <taxon>Fungi</taxon>
        <taxon>Dikarya</taxon>
        <taxon>Ascomycota</taxon>
        <taxon>Pezizomycotina</taxon>
        <taxon>Sordariomycetes</taxon>
        <taxon>Hypocreomycetidae</taxon>
        <taxon>Glomerellales</taxon>
        <taxon>Glomerellaceae</taxon>
        <taxon>Colletotrichum</taxon>
        <taxon>Colletotrichum spaethianum species complex</taxon>
    </lineage>
</organism>
<dbReference type="STRING" id="708197.A0A166YJJ4"/>
<evidence type="ECO:0000256" key="1">
    <source>
        <dbReference type="SAM" id="MobiDB-lite"/>
    </source>
</evidence>
<dbReference type="AlphaFoldDB" id="A0A166YJJ4"/>
<reference evidence="2 3" key="1">
    <citation type="submission" date="2015-06" db="EMBL/GenBank/DDBJ databases">
        <title>Survival trade-offs in plant roots during colonization by closely related pathogenic and mutualistic fungi.</title>
        <authorList>
            <person name="Hacquard S."/>
            <person name="Kracher B."/>
            <person name="Hiruma K."/>
            <person name="Weinman A."/>
            <person name="Muench P."/>
            <person name="Garrido Oter R."/>
            <person name="Ver Loren van Themaat E."/>
            <person name="Dallerey J.-F."/>
            <person name="Damm U."/>
            <person name="Henrissat B."/>
            <person name="Lespinet O."/>
            <person name="Thon M."/>
            <person name="Kemen E."/>
            <person name="McHardy A.C."/>
            <person name="Schulze-Lefert P."/>
            <person name="O'Connell R.J."/>
        </authorList>
    </citation>
    <scope>NUCLEOTIDE SEQUENCE [LARGE SCALE GENOMIC DNA]</scope>
    <source>
        <strain evidence="2 3">0861</strain>
    </source>
</reference>
<name>A0A166YJJ4_9PEZI</name>
<keyword evidence="3" id="KW-1185">Reference proteome</keyword>